<reference evidence="6 7" key="1">
    <citation type="journal article" date="2018" name="Nat. Ecol. Evol.">
        <title>Shark genomes provide insights into elasmobranch evolution and the origin of vertebrates.</title>
        <authorList>
            <person name="Hara Y"/>
            <person name="Yamaguchi K"/>
            <person name="Onimaru K"/>
            <person name="Kadota M"/>
            <person name="Koyanagi M"/>
            <person name="Keeley SD"/>
            <person name="Tatsumi K"/>
            <person name="Tanaka K"/>
            <person name="Motone F"/>
            <person name="Kageyama Y"/>
            <person name="Nozu R"/>
            <person name="Adachi N"/>
            <person name="Nishimura O"/>
            <person name="Nakagawa R"/>
            <person name="Tanegashima C"/>
            <person name="Kiyatake I"/>
            <person name="Matsumoto R"/>
            <person name="Murakumo K"/>
            <person name="Nishida K"/>
            <person name="Terakita A"/>
            <person name="Kuratani S"/>
            <person name="Sato K"/>
            <person name="Hyodo S Kuraku.S."/>
        </authorList>
    </citation>
    <scope>NUCLEOTIDE SEQUENCE [LARGE SCALE GENOMIC DNA]</scope>
</reference>
<dbReference type="Proteomes" id="UP000287033">
    <property type="component" value="Unassembled WGS sequence"/>
</dbReference>
<dbReference type="STRING" id="137246.A0A401SQJ6"/>
<dbReference type="OrthoDB" id="5984880at2759"/>
<dbReference type="EMBL" id="BEZZ01000451">
    <property type="protein sequence ID" value="GCC32652.1"/>
    <property type="molecule type" value="Genomic_DNA"/>
</dbReference>
<feature type="binding site" evidence="5">
    <location>
        <position position="283"/>
    </location>
    <ligand>
        <name>substrate</name>
    </ligand>
</feature>
<dbReference type="OMA" id="KNIKFAW"/>
<gene>
    <name evidence="6" type="ORF">chiPu_0011115</name>
</gene>
<feature type="binding site" evidence="5">
    <location>
        <position position="33"/>
    </location>
    <ligand>
        <name>substrate</name>
    </ligand>
</feature>
<evidence type="ECO:0000256" key="2">
    <source>
        <dbReference type="ARBA" id="ARBA00022603"/>
    </source>
</evidence>
<keyword evidence="2" id="KW-0489">Methyltransferase</keyword>
<dbReference type="GO" id="GO:0032259">
    <property type="term" value="P:methylation"/>
    <property type="evidence" value="ECO:0007669"/>
    <property type="project" value="UniProtKB-KW"/>
</dbReference>
<feature type="non-terminal residue" evidence="6">
    <location>
        <position position="1"/>
    </location>
</feature>
<evidence type="ECO:0000256" key="3">
    <source>
        <dbReference type="ARBA" id="ARBA00022679"/>
    </source>
</evidence>
<dbReference type="FunFam" id="3.40.50.150:FF:000118">
    <property type="entry name" value="Histamine N-methyltransferase"/>
    <property type="match status" value="1"/>
</dbReference>
<dbReference type="InterPro" id="IPR029063">
    <property type="entry name" value="SAM-dependent_MTases_sf"/>
</dbReference>
<keyword evidence="7" id="KW-1185">Reference proteome</keyword>
<proteinExistence type="predicted"/>
<evidence type="ECO:0000313" key="6">
    <source>
        <dbReference type="EMBL" id="GCC32652.1"/>
    </source>
</evidence>
<sequence length="292" mass="33789">CKELEMESSMKSLSSFHDRYLKSFKLFLERSTEHQCMKKFFDNDLPDIINSIGKRGVSCLNVLGIGSGSGEMDLAILEKIHSKYPGVSIHNEVVEPNAGLISKYKELVKEKGQGLNASFTWNQMYTTDYEKQNKERKESKKFDFIHMIQLLYFVENAHDTIKYFHSILERNGKLLIIQTANDSGWSSLWTKFGSRFPTSISLDVQNVLAEMKMKYQIYEHSSDFDITECFIEGNENGDCLLDFLTDSADFRKTAPEDLKSEVLQHLHQPACSREENKKILFRNNLKFIVIDY</sequence>
<protein>
    <recommendedName>
        <fullName evidence="8">Histamine N-methyltransferase</fullName>
    </recommendedName>
</protein>
<evidence type="ECO:0000256" key="4">
    <source>
        <dbReference type="ARBA" id="ARBA00022691"/>
    </source>
</evidence>
<evidence type="ECO:0000256" key="5">
    <source>
        <dbReference type="PIRSR" id="PIRSR016616-2"/>
    </source>
</evidence>
<dbReference type="GO" id="GO:0008170">
    <property type="term" value="F:N-methyltransferase activity"/>
    <property type="evidence" value="ECO:0007669"/>
    <property type="project" value="InterPro"/>
</dbReference>
<name>A0A401SQJ6_CHIPU</name>
<keyword evidence="3" id="KW-0808">Transferase</keyword>
<comment type="caution">
    <text evidence="6">The sequence shown here is derived from an EMBL/GenBank/DDBJ whole genome shotgun (WGS) entry which is preliminary data.</text>
</comment>
<dbReference type="InterPro" id="IPR016673">
    <property type="entry name" value="HHMT-like"/>
</dbReference>
<dbReference type="SUPFAM" id="SSF53335">
    <property type="entry name" value="S-adenosyl-L-methionine-dependent methyltransferases"/>
    <property type="match status" value="1"/>
</dbReference>
<organism evidence="6 7">
    <name type="scientific">Chiloscyllium punctatum</name>
    <name type="common">Brownbanded bambooshark</name>
    <name type="synonym">Hemiscyllium punctatum</name>
    <dbReference type="NCBI Taxonomy" id="137246"/>
    <lineage>
        <taxon>Eukaryota</taxon>
        <taxon>Metazoa</taxon>
        <taxon>Chordata</taxon>
        <taxon>Craniata</taxon>
        <taxon>Vertebrata</taxon>
        <taxon>Chondrichthyes</taxon>
        <taxon>Elasmobranchii</taxon>
        <taxon>Galeomorphii</taxon>
        <taxon>Galeoidea</taxon>
        <taxon>Orectolobiformes</taxon>
        <taxon>Hemiscylliidae</taxon>
        <taxon>Chiloscyllium</taxon>
    </lineage>
</organism>
<accession>A0A401SQJ6</accession>
<dbReference type="PROSITE" id="PS51597">
    <property type="entry name" value="SAM_HNMT"/>
    <property type="match status" value="1"/>
</dbReference>
<dbReference type="PIRSF" id="PIRSF016616">
    <property type="entry name" value="HHMT"/>
    <property type="match status" value="1"/>
</dbReference>
<keyword evidence="4" id="KW-0949">S-adenosyl-L-methionine</keyword>
<dbReference type="Gene3D" id="3.40.50.150">
    <property type="entry name" value="Vaccinia Virus protein VP39"/>
    <property type="match status" value="1"/>
</dbReference>
<dbReference type="AlphaFoldDB" id="A0A401SQJ6"/>
<evidence type="ECO:0000313" key="7">
    <source>
        <dbReference type="Proteomes" id="UP000287033"/>
    </source>
</evidence>
<evidence type="ECO:0000256" key="1">
    <source>
        <dbReference type="ARBA" id="ARBA00011245"/>
    </source>
</evidence>
<comment type="subunit">
    <text evidence="1">Monomer.</text>
</comment>
<dbReference type="Pfam" id="PF13489">
    <property type="entry name" value="Methyltransf_23"/>
    <property type="match status" value="1"/>
</dbReference>
<evidence type="ECO:0008006" key="8">
    <source>
        <dbReference type="Google" id="ProtNLM"/>
    </source>
</evidence>